<name>A0A6J5MDJ2_9CAUD</name>
<organism evidence="1">
    <name type="scientific">uncultured Caudovirales phage</name>
    <dbReference type="NCBI Taxonomy" id="2100421"/>
    <lineage>
        <taxon>Viruses</taxon>
        <taxon>Duplodnaviria</taxon>
        <taxon>Heunggongvirae</taxon>
        <taxon>Uroviricota</taxon>
        <taxon>Caudoviricetes</taxon>
        <taxon>Peduoviridae</taxon>
        <taxon>Maltschvirus</taxon>
        <taxon>Maltschvirus maltsch</taxon>
    </lineage>
</organism>
<sequence>MAKYYAVTVAVEIEDAKGKIKKQKEQYLVDAMSVTEAEAKMVKKFTNDAVQLEYEVVKVSETKVIEVF</sequence>
<gene>
    <name evidence="1" type="ORF">UFOVP449_182</name>
</gene>
<accession>A0A6J5MDJ2</accession>
<reference evidence="1" key="1">
    <citation type="submission" date="2020-04" db="EMBL/GenBank/DDBJ databases">
        <authorList>
            <person name="Chiriac C."/>
            <person name="Salcher M."/>
            <person name="Ghai R."/>
            <person name="Kavagutti S V."/>
        </authorList>
    </citation>
    <scope>NUCLEOTIDE SEQUENCE</scope>
</reference>
<dbReference type="Pfam" id="PF14902">
    <property type="entry name" value="DUF4494"/>
    <property type="match status" value="1"/>
</dbReference>
<protein>
    <submittedName>
        <fullName evidence="1">Uncharacterized protein</fullName>
    </submittedName>
</protein>
<dbReference type="InterPro" id="IPR027848">
    <property type="entry name" value="DUF4494"/>
</dbReference>
<evidence type="ECO:0000313" key="1">
    <source>
        <dbReference type="EMBL" id="CAB4143413.1"/>
    </source>
</evidence>
<proteinExistence type="predicted"/>
<dbReference type="EMBL" id="LR796420">
    <property type="protein sequence ID" value="CAB4143413.1"/>
    <property type="molecule type" value="Genomic_DNA"/>
</dbReference>